<protein>
    <submittedName>
        <fullName evidence="2">Uncharacterized protein</fullName>
    </submittedName>
</protein>
<feature type="compositionally biased region" description="Polar residues" evidence="1">
    <location>
        <begin position="93"/>
        <end position="103"/>
    </location>
</feature>
<proteinExistence type="predicted"/>
<evidence type="ECO:0000313" key="2">
    <source>
        <dbReference type="EMBL" id="ERL99771.1"/>
    </source>
</evidence>
<sequence length="111" mass="12217">MLKEINKNTLISNENGNRPISRKAAEKYGELFGVDPGWILFGEGGSPEDKISGGATQIEAMLRRIKGLNDQDILVVMSVIMNAIRVNGDEQEQTQPDDQSGLTTDHHKVKP</sequence>
<comment type="caution">
    <text evidence="2">The sequence shown here is derived from an EMBL/GenBank/DDBJ whole genome shotgun (WGS) entry which is preliminary data.</text>
</comment>
<organism evidence="2 3">
    <name type="scientific">Brucella intermedia 229E</name>
    <dbReference type="NCBI Taxonomy" id="1337887"/>
    <lineage>
        <taxon>Bacteria</taxon>
        <taxon>Pseudomonadati</taxon>
        <taxon>Pseudomonadota</taxon>
        <taxon>Alphaproteobacteria</taxon>
        <taxon>Hyphomicrobiales</taxon>
        <taxon>Brucellaceae</taxon>
        <taxon>Brucella/Ochrobactrum group</taxon>
        <taxon>Brucella</taxon>
    </lineage>
</organism>
<dbReference type="Proteomes" id="UP000016842">
    <property type="component" value="Unassembled WGS sequence"/>
</dbReference>
<evidence type="ECO:0000256" key="1">
    <source>
        <dbReference type="SAM" id="MobiDB-lite"/>
    </source>
</evidence>
<evidence type="ECO:0000313" key="3">
    <source>
        <dbReference type="Proteomes" id="UP000016842"/>
    </source>
</evidence>
<dbReference type="EMBL" id="ASXJ01000363">
    <property type="protein sequence ID" value="ERL99771.1"/>
    <property type="molecule type" value="Genomic_DNA"/>
</dbReference>
<name>U4VAM4_9HYPH</name>
<gene>
    <name evidence="2" type="ORF">Q644_09050</name>
</gene>
<dbReference type="AlphaFoldDB" id="U4VAM4"/>
<accession>U4VAM4</accession>
<feature type="region of interest" description="Disordered" evidence="1">
    <location>
        <begin position="87"/>
        <end position="111"/>
    </location>
</feature>
<reference evidence="2 3" key="1">
    <citation type="journal article" date="2014" name="FEMS Microbiol. Lett.">
        <title>Genome sequencing analysis reveals virulence-related gene content of Ochrobactrum intermedium strain 229E, a urease-positive strain isolated from the human gastric niche.</title>
        <authorList>
            <person name="Kulkarni G.J."/>
            <person name="Shetty S."/>
            <person name="Dharne M.S."/>
            <person name="Shouche Y.S."/>
        </authorList>
    </citation>
    <scope>NUCLEOTIDE SEQUENCE [LARGE SCALE GENOMIC DNA]</scope>
    <source>
        <strain evidence="2 3">229E</strain>
    </source>
</reference>